<organism evidence="3 4">
    <name type="scientific">Actinomadura litoris</name>
    <dbReference type="NCBI Taxonomy" id="2678616"/>
    <lineage>
        <taxon>Bacteria</taxon>
        <taxon>Bacillati</taxon>
        <taxon>Actinomycetota</taxon>
        <taxon>Actinomycetes</taxon>
        <taxon>Streptosporangiales</taxon>
        <taxon>Thermomonosporaceae</taxon>
        <taxon>Actinomadura</taxon>
    </lineage>
</organism>
<gene>
    <name evidence="3" type="ORF">GNZ18_16565</name>
</gene>
<dbReference type="AlphaFoldDB" id="A0A7K1L1U8"/>
<evidence type="ECO:0000256" key="2">
    <source>
        <dbReference type="SAM" id="Phobius"/>
    </source>
</evidence>
<keyword evidence="2" id="KW-1133">Transmembrane helix</keyword>
<evidence type="ECO:0000313" key="3">
    <source>
        <dbReference type="EMBL" id="MUN38206.1"/>
    </source>
</evidence>
<feature type="transmembrane region" description="Helical" evidence="2">
    <location>
        <begin position="111"/>
        <end position="131"/>
    </location>
</feature>
<keyword evidence="4" id="KW-1185">Reference proteome</keyword>
<accession>A0A7K1L1U8</accession>
<name>A0A7K1L1U8_9ACTN</name>
<evidence type="ECO:0000313" key="4">
    <source>
        <dbReference type="Proteomes" id="UP000432015"/>
    </source>
</evidence>
<sequence length="187" mass="18747">MQPNPPQPGFPQYGQPPMPGGPAPRGGGPGPFAGPPKPRANAAAAMAAGNLALLSAGMLIWFALYNIATVGGSADPSPSPVVENVVGGAIGAGLLFIAAALAFARRIAGVWALYALCMLYVVAILFVQPLGGTTTFGGQLKWLFGFQKGNGAAMGMTVIFSVSTAIMAAIAGTVKSQAPTTTAPPRP</sequence>
<feature type="transmembrane region" description="Helical" evidence="2">
    <location>
        <begin position="42"/>
        <end position="65"/>
    </location>
</feature>
<feature type="transmembrane region" description="Helical" evidence="2">
    <location>
        <begin position="151"/>
        <end position="171"/>
    </location>
</feature>
<keyword evidence="2" id="KW-0812">Transmembrane</keyword>
<dbReference type="Proteomes" id="UP000432015">
    <property type="component" value="Unassembled WGS sequence"/>
</dbReference>
<feature type="compositionally biased region" description="Pro residues" evidence="1">
    <location>
        <begin position="1"/>
        <end position="22"/>
    </location>
</feature>
<dbReference type="EMBL" id="WOFH01000005">
    <property type="protein sequence ID" value="MUN38206.1"/>
    <property type="molecule type" value="Genomic_DNA"/>
</dbReference>
<reference evidence="3 4" key="1">
    <citation type="submission" date="2019-11" db="EMBL/GenBank/DDBJ databases">
        <authorList>
            <person name="Cao P."/>
        </authorList>
    </citation>
    <scope>NUCLEOTIDE SEQUENCE [LARGE SCALE GENOMIC DNA]</scope>
    <source>
        <strain evidence="3 4">NEAU-AAG5</strain>
    </source>
</reference>
<feature type="region of interest" description="Disordered" evidence="1">
    <location>
        <begin position="1"/>
        <end position="35"/>
    </location>
</feature>
<evidence type="ECO:0000256" key="1">
    <source>
        <dbReference type="SAM" id="MobiDB-lite"/>
    </source>
</evidence>
<keyword evidence="2" id="KW-0472">Membrane</keyword>
<comment type="caution">
    <text evidence="3">The sequence shown here is derived from an EMBL/GenBank/DDBJ whole genome shotgun (WGS) entry which is preliminary data.</text>
</comment>
<feature type="transmembrane region" description="Helical" evidence="2">
    <location>
        <begin position="85"/>
        <end position="104"/>
    </location>
</feature>
<proteinExistence type="predicted"/>
<protein>
    <submittedName>
        <fullName evidence="3">Uncharacterized protein</fullName>
    </submittedName>
</protein>